<evidence type="ECO:0000313" key="3">
    <source>
        <dbReference type="Proteomes" id="UP000573818"/>
    </source>
</evidence>
<name>A0A7K7DTH0_9SYLV</name>
<feature type="non-terminal residue" evidence="2">
    <location>
        <position position="1"/>
    </location>
</feature>
<comment type="caution">
    <text evidence="2">The sequence shown here is derived from an EMBL/GenBank/DDBJ whole genome shotgun (WGS) entry which is preliminary data.</text>
</comment>
<dbReference type="Proteomes" id="UP000573818">
    <property type="component" value="Unassembled WGS sequence"/>
</dbReference>
<dbReference type="Gene3D" id="2.60.40.10">
    <property type="entry name" value="Immunoglobulins"/>
    <property type="match status" value="1"/>
</dbReference>
<organism evidence="2 3">
    <name type="scientific">Sylvia atricapilla</name>
    <name type="common">blackcap</name>
    <dbReference type="NCBI Taxonomy" id="48155"/>
    <lineage>
        <taxon>Eukaryota</taxon>
        <taxon>Metazoa</taxon>
        <taxon>Chordata</taxon>
        <taxon>Craniata</taxon>
        <taxon>Vertebrata</taxon>
        <taxon>Euteleostomi</taxon>
        <taxon>Archelosauria</taxon>
        <taxon>Archosauria</taxon>
        <taxon>Dinosauria</taxon>
        <taxon>Saurischia</taxon>
        <taxon>Theropoda</taxon>
        <taxon>Coelurosauria</taxon>
        <taxon>Aves</taxon>
        <taxon>Neognathae</taxon>
        <taxon>Neoaves</taxon>
        <taxon>Telluraves</taxon>
        <taxon>Australaves</taxon>
        <taxon>Passeriformes</taxon>
        <taxon>Sylvioidea</taxon>
        <taxon>Sylviidae</taxon>
        <taxon>Sylviinae</taxon>
        <taxon>Sylvia</taxon>
    </lineage>
</organism>
<evidence type="ECO:0000313" key="2">
    <source>
        <dbReference type="EMBL" id="NWY36361.1"/>
    </source>
</evidence>
<protein>
    <submittedName>
        <fullName evidence="2">TRDC protein</fullName>
    </submittedName>
</protein>
<accession>A0A7K7DTH0</accession>
<feature type="region of interest" description="Disordered" evidence="1">
    <location>
        <begin position="71"/>
        <end position="102"/>
    </location>
</feature>
<gene>
    <name evidence="2" type="primary">Trdc</name>
    <name evidence="2" type="ORF">SYLATR_R08692</name>
</gene>
<proteinExistence type="predicted"/>
<feature type="non-terminal residue" evidence="2">
    <location>
        <position position="143"/>
    </location>
</feature>
<dbReference type="AlphaFoldDB" id="A0A7K7DTH0"/>
<evidence type="ECO:0000256" key="1">
    <source>
        <dbReference type="SAM" id="MobiDB-lite"/>
    </source>
</evidence>
<reference evidence="2 3" key="1">
    <citation type="submission" date="2019-09" db="EMBL/GenBank/DDBJ databases">
        <title>Bird 10,000 Genomes (B10K) Project - Family phase.</title>
        <authorList>
            <person name="Zhang G."/>
        </authorList>
    </citation>
    <scope>NUCLEOTIDE SEQUENCE [LARGE SCALE GENOMIC DNA]</scope>
    <source>
        <strain evidence="2">OUT-0013</strain>
        <tissue evidence="2">Blood</tissue>
    </source>
</reference>
<dbReference type="EMBL" id="VZSL01000006">
    <property type="protein sequence ID" value="NWY36361.1"/>
    <property type="molecule type" value="Genomic_DNA"/>
</dbReference>
<dbReference type="InterPro" id="IPR013783">
    <property type="entry name" value="Ig-like_fold"/>
</dbReference>
<sequence length="143" mass="15162">MKSKKLGEGGSSGKAACLARNFLTKNISLEMPSEEVVYKQSTSILTSEGLYNAIKVVKVTKDTEVTCTAKSDNSTITTEPEVEAEEPVTGAGAKVCNSTDPSAQADAEGQRVNMLSMAVLGLRVLLAKSIAINTLMSIKLFLF</sequence>
<keyword evidence="3" id="KW-1185">Reference proteome</keyword>